<reference evidence="1" key="2">
    <citation type="submission" date="2020-06" db="EMBL/GenBank/DDBJ databases">
        <title>Helianthus annuus Genome sequencing and assembly Release 2.</title>
        <authorList>
            <person name="Gouzy J."/>
            <person name="Langlade N."/>
            <person name="Munos S."/>
        </authorList>
    </citation>
    <scope>NUCLEOTIDE SEQUENCE</scope>
    <source>
        <tissue evidence="1">Leaves</tissue>
    </source>
</reference>
<proteinExistence type="predicted"/>
<accession>A0A9K3N0Z5</accession>
<sequence>MPVSLSPSRLKTTSVINPPFLVTKREDRSRKETSPVVLRRANNAGKFITSDLVMKSTDRCHATTFSAESAFSGDVCSCSGQNRVPSVIRSPVFILDGGWTALVGDWLSWAVPLANRLYHSYSFSIYHVADDFLLGFM</sequence>
<dbReference type="EMBL" id="MNCJ02000326">
    <property type="protein sequence ID" value="KAF5782976.1"/>
    <property type="molecule type" value="Genomic_DNA"/>
</dbReference>
<protein>
    <submittedName>
        <fullName evidence="1">Uncharacterized protein</fullName>
    </submittedName>
</protein>
<dbReference type="Gramene" id="mRNA:HanXRQr2_Chr11g0502541">
    <property type="protein sequence ID" value="CDS:HanXRQr2_Chr11g0502541.1"/>
    <property type="gene ID" value="HanXRQr2_Chr11g0502541"/>
</dbReference>
<dbReference type="AlphaFoldDB" id="A0A9K3N0Z5"/>
<keyword evidence="2" id="KW-1185">Reference proteome</keyword>
<organism evidence="1 2">
    <name type="scientific">Helianthus annuus</name>
    <name type="common">Common sunflower</name>
    <dbReference type="NCBI Taxonomy" id="4232"/>
    <lineage>
        <taxon>Eukaryota</taxon>
        <taxon>Viridiplantae</taxon>
        <taxon>Streptophyta</taxon>
        <taxon>Embryophyta</taxon>
        <taxon>Tracheophyta</taxon>
        <taxon>Spermatophyta</taxon>
        <taxon>Magnoliopsida</taxon>
        <taxon>eudicotyledons</taxon>
        <taxon>Gunneridae</taxon>
        <taxon>Pentapetalae</taxon>
        <taxon>asterids</taxon>
        <taxon>campanulids</taxon>
        <taxon>Asterales</taxon>
        <taxon>Asteraceae</taxon>
        <taxon>Asteroideae</taxon>
        <taxon>Heliantheae alliance</taxon>
        <taxon>Heliantheae</taxon>
        <taxon>Helianthus</taxon>
    </lineage>
</organism>
<evidence type="ECO:0000313" key="1">
    <source>
        <dbReference type="EMBL" id="KAF5782976.1"/>
    </source>
</evidence>
<reference evidence="1" key="1">
    <citation type="journal article" date="2017" name="Nature">
        <title>The sunflower genome provides insights into oil metabolism, flowering and Asterid evolution.</title>
        <authorList>
            <person name="Badouin H."/>
            <person name="Gouzy J."/>
            <person name="Grassa C.J."/>
            <person name="Murat F."/>
            <person name="Staton S.E."/>
            <person name="Cottret L."/>
            <person name="Lelandais-Briere C."/>
            <person name="Owens G.L."/>
            <person name="Carrere S."/>
            <person name="Mayjonade B."/>
            <person name="Legrand L."/>
            <person name="Gill N."/>
            <person name="Kane N.C."/>
            <person name="Bowers J.E."/>
            <person name="Hubner S."/>
            <person name="Bellec A."/>
            <person name="Berard A."/>
            <person name="Berges H."/>
            <person name="Blanchet N."/>
            <person name="Boniface M.C."/>
            <person name="Brunel D."/>
            <person name="Catrice O."/>
            <person name="Chaidir N."/>
            <person name="Claudel C."/>
            <person name="Donnadieu C."/>
            <person name="Faraut T."/>
            <person name="Fievet G."/>
            <person name="Helmstetter N."/>
            <person name="King M."/>
            <person name="Knapp S.J."/>
            <person name="Lai Z."/>
            <person name="Le Paslier M.C."/>
            <person name="Lippi Y."/>
            <person name="Lorenzon L."/>
            <person name="Mandel J.R."/>
            <person name="Marage G."/>
            <person name="Marchand G."/>
            <person name="Marquand E."/>
            <person name="Bret-Mestries E."/>
            <person name="Morien E."/>
            <person name="Nambeesan S."/>
            <person name="Nguyen T."/>
            <person name="Pegot-Espagnet P."/>
            <person name="Pouilly N."/>
            <person name="Raftis F."/>
            <person name="Sallet E."/>
            <person name="Schiex T."/>
            <person name="Thomas J."/>
            <person name="Vandecasteele C."/>
            <person name="Vares D."/>
            <person name="Vear F."/>
            <person name="Vautrin S."/>
            <person name="Crespi M."/>
            <person name="Mangin B."/>
            <person name="Burke J.M."/>
            <person name="Salse J."/>
            <person name="Munos S."/>
            <person name="Vincourt P."/>
            <person name="Rieseberg L.H."/>
            <person name="Langlade N.B."/>
        </authorList>
    </citation>
    <scope>NUCLEOTIDE SEQUENCE</scope>
    <source>
        <tissue evidence="1">Leaves</tissue>
    </source>
</reference>
<name>A0A9K3N0Z5_HELAN</name>
<evidence type="ECO:0000313" key="2">
    <source>
        <dbReference type="Proteomes" id="UP000215914"/>
    </source>
</evidence>
<gene>
    <name evidence="1" type="ORF">HanXRQr2_Chr11g0502541</name>
</gene>
<dbReference type="Proteomes" id="UP000215914">
    <property type="component" value="Unassembled WGS sequence"/>
</dbReference>
<comment type="caution">
    <text evidence="1">The sequence shown here is derived from an EMBL/GenBank/DDBJ whole genome shotgun (WGS) entry which is preliminary data.</text>
</comment>